<comment type="caution">
    <text evidence="2">The sequence shown here is derived from an EMBL/GenBank/DDBJ whole genome shotgun (WGS) entry which is preliminary data.</text>
</comment>
<evidence type="ECO:0000313" key="3">
    <source>
        <dbReference type="Proteomes" id="UP000733611"/>
    </source>
</evidence>
<gene>
    <name evidence="2" type="ORF">H9847_03430</name>
</gene>
<reference evidence="2" key="1">
    <citation type="journal article" date="2021" name="PeerJ">
        <title>Extensive microbial diversity within the chicken gut microbiome revealed by metagenomics and culture.</title>
        <authorList>
            <person name="Gilroy R."/>
            <person name="Ravi A."/>
            <person name="Getino M."/>
            <person name="Pursley I."/>
            <person name="Horton D.L."/>
            <person name="Alikhan N.F."/>
            <person name="Baker D."/>
            <person name="Gharbi K."/>
            <person name="Hall N."/>
            <person name="Watson M."/>
            <person name="Adriaenssens E.M."/>
            <person name="Foster-Nyarko E."/>
            <person name="Jarju S."/>
            <person name="Secka A."/>
            <person name="Antonio M."/>
            <person name="Oren A."/>
            <person name="Chaudhuri R.R."/>
            <person name="La Ragione R."/>
            <person name="Hildebrand F."/>
            <person name="Pallen M.J."/>
        </authorList>
    </citation>
    <scope>NUCLEOTIDE SEQUENCE</scope>
    <source>
        <strain evidence="2">378</strain>
    </source>
</reference>
<evidence type="ECO:0000313" key="2">
    <source>
        <dbReference type="EMBL" id="MBU3843910.1"/>
    </source>
</evidence>
<evidence type="ECO:0000256" key="1">
    <source>
        <dbReference type="SAM" id="MobiDB-lite"/>
    </source>
</evidence>
<accession>A0A948WXK9</accession>
<organism evidence="2 3">
    <name type="scientific">Candidatus Anaerobiospirillum pullicola</name>
    <dbReference type="NCBI Taxonomy" id="2838451"/>
    <lineage>
        <taxon>Bacteria</taxon>
        <taxon>Pseudomonadati</taxon>
        <taxon>Pseudomonadota</taxon>
        <taxon>Gammaproteobacteria</taxon>
        <taxon>Aeromonadales</taxon>
        <taxon>Succinivibrionaceae</taxon>
        <taxon>Anaerobiospirillum</taxon>
    </lineage>
</organism>
<dbReference type="EMBL" id="JAHLFE010000063">
    <property type="protein sequence ID" value="MBU3843910.1"/>
    <property type="molecule type" value="Genomic_DNA"/>
</dbReference>
<dbReference type="AlphaFoldDB" id="A0A948WXK9"/>
<feature type="region of interest" description="Disordered" evidence="1">
    <location>
        <begin position="458"/>
        <end position="481"/>
    </location>
</feature>
<sequence length="701" mass="77856">MQCEQKSVNLFEKAVLRLFEAGMDDRQAQADTLCLERDLVEFICLRLEQKQLLDGNALTKHGERFLDGIMQGEETSTFIYSEMLGLKQLPFASVTKPQFLMTAGQDNIYYLGDIGDTKNKLSAPLVLKPTQPQTQPQPQLSTSQVLELLRRFETLHRSTPLLPKIERDLPRFILTDSASIAIQPKAQLIYLHCVCVLEDDSSVQVLNPFGYADAMPELTLSLQSYSDFDALKEKLLDKALDKAYTRQVPSEQQTHSPRMLKLSGYVELDAEINRAQDLLDQYRQLTAQQQQHDSRKEESLYRGYISAVYSAFEYMLRRIYQQSREATFDRLLVSTDAQQISSYEQQALTEMGIKLNKSNASFVAVSPEEIASAQAGNGSLRSLLTLNLCSTQNPAAAAWRVVAAQNADFLETLRRLKDLRDPISHGQSADKTDLAEMESFASLLHMWLNAWRQQTPATPAKVVTQTDTASATSSPITPAVRSPSSFEVERALLEFFPQAKRNRLSDKTLHELLLAEFGFQSAGILPQETTTETATAETTAANVASVPTQCLTTLAGFYQRLLQDFTSLLPPTITTASTAPHGNFSREAKDAITATVDSLYTKCQQAGLKLEQSALPQPLVAAVRKVYKGNKQLTLGTALVLWLQSVKPEHLASVAHDRPYLLENAVQLIELRAHGQGVVAADAAAKLRKEIYADCAAMLGE</sequence>
<name>A0A948WXK9_9GAMM</name>
<dbReference type="Proteomes" id="UP000733611">
    <property type="component" value="Unassembled WGS sequence"/>
</dbReference>
<feature type="compositionally biased region" description="Polar residues" evidence="1">
    <location>
        <begin position="458"/>
        <end position="476"/>
    </location>
</feature>
<proteinExistence type="predicted"/>
<reference evidence="2" key="2">
    <citation type="submission" date="2021-04" db="EMBL/GenBank/DDBJ databases">
        <authorList>
            <person name="Gilroy R."/>
        </authorList>
    </citation>
    <scope>NUCLEOTIDE SEQUENCE</scope>
    <source>
        <strain evidence="2">378</strain>
    </source>
</reference>
<protein>
    <submittedName>
        <fullName evidence="2">Uncharacterized protein</fullName>
    </submittedName>
</protein>